<evidence type="ECO:0000313" key="4">
    <source>
        <dbReference type="EMBL" id="GET91020.1"/>
    </source>
</evidence>
<feature type="compositionally biased region" description="Polar residues" evidence="1">
    <location>
        <begin position="133"/>
        <end position="148"/>
    </location>
</feature>
<dbReference type="Gene3D" id="3.40.525.10">
    <property type="entry name" value="CRAL-TRIO lipid binding domain"/>
    <property type="match status" value="1"/>
</dbReference>
<dbReference type="InterPro" id="IPR001251">
    <property type="entry name" value="CRAL-TRIO_dom"/>
</dbReference>
<protein>
    <recommendedName>
        <fullName evidence="3">CRAL-TRIO domain-containing protein</fullName>
    </recommendedName>
</protein>
<keyword evidence="2" id="KW-0472">Membrane</keyword>
<feature type="domain" description="CRAL-TRIO" evidence="3">
    <location>
        <begin position="280"/>
        <end position="446"/>
    </location>
</feature>
<proteinExistence type="predicted"/>
<dbReference type="CDD" id="cd00170">
    <property type="entry name" value="SEC14"/>
    <property type="match status" value="1"/>
</dbReference>
<dbReference type="PROSITE" id="PS50191">
    <property type="entry name" value="CRAL_TRIO"/>
    <property type="match status" value="1"/>
</dbReference>
<evidence type="ECO:0000313" key="5">
    <source>
        <dbReference type="Proteomes" id="UP000419144"/>
    </source>
</evidence>
<dbReference type="InterPro" id="IPR053012">
    <property type="entry name" value="ER-organelle_contact"/>
</dbReference>
<feature type="transmembrane region" description="Helical" evidence="2">
    <location>
        <begin position="757"/>
        <end position="783"/>
    </location>
</feature>
<comment type="caution">
    <text evidence="4">The sequence shown here is derived from an EMBL/GenBank/DDBJ whole genome shotgun (WGS) entry which is preliminary data.</text>
</comment>
<dbReference type="PANTHER" id="PTHR46384">
    <property type="entry name" value="MOTILE SPERM DOMAIN-CONTAINING PROTEIN 2"/>
    <property type="match status" value="1"/>
</dbReference>
<dbReference type="Pfam" id="PF24044">
    <property type="entry name" value="DUF7353"/>
    <property type="match status" value="1"/>
</dbReference>
<keyword evidence="5" id="KW-1185">Reference proteome</keyword>
<dbReference type="Proteomes" id="UP000419144">
    <property type="component" value="Unassembled WGS sequence"/>
</dbReference>
<keyword evidence="2" id="KW-1133">Transmembrane helix</keyword>
<dbReference type="VEuPathDB" id="TriTrypDB:LtaPh_3103300"/>
<feature type="transmembrane region" description="Helical" evidence="2">
    <location>
        <begin position="713"/>
        <end position="736"/>
    </location>
</feature>
<feature type="transmembrane region" description="Helical" evidence="2">
    <location>
        <begin position="795"/>
        <end position="819"/>
    </location>
</feature>
<sequence>MLGSAHRFSTIRLELSVCARTQTSAWSTATVGESGERGVDAQPAVRRGGAFTVALYLSAHGCAQLHLFRRAKRSVALEQTSFHVSGQILDQHHSFLVLQCLRGITRNSKRPPVAISVTTISMLPFYMSSSPSFEAPRTPSSVLPSCSDSPIRRRHSLSESEGAQGRWCCRSRSRRLFCCGVGPAQSRRLFFLPCRCVPHGATPSEVMTSTYTSLSDLGTVAISHRGEVDEVKRQLDIKHGYFDAWIYGFLENKKFNVEETVAKLQRRYAMEVNELASYELTDYMRESLRKGIIFEIGNDKAGRVAFLVNTKRDFPQSKYRDQQRRSFDMFVSYGTRLRKENKRCQLVMLINQEGASFFKNVDMAFQADIALRISKFYPGCIDKIYICNMSRTLAAMAKPIFKRLPAIVADRIQIIDENDIKQGVLLDLFDAEVLPVELGGKNKCDSEDLWDAYADRVEMYYAELKRAVNERGMTVKDYELESIGIDPATAHNGNVDNLAATITPQADTLMQSVCSLSAQTSSRHSTVYPAAGDVLQPHQPRVPRALRQSMASMNESLDPELKSLRTCRTEGSLMLSPVLDGADKGEGGAPETMPWAEVVAPLPESLALFFLEELLRWRMAVENSECGERYKILDSFVSGLKTTTELGIRGLDVSDRKWYVGVPYPLRALYRILLVTITLISMIYFSAALIFCAVFFADIIITLFLGSFAKPSYVFSLGSVLLMVAIQGASLCTRAADCILAVCNRNVIPLFERLGSYWGTVAEVILFFVLVIIQFIIFCVYALRSNPLRGLQVSFATGWISALLVIAFTHVFFFTGVFFSRTTRDTDNRLAALPFFLALNFGDAPKEQLHEIDTRFALRVSSYVICGIPLVISMLMGVSFLISRIVALYVATFAATLVAAYMVHYYSDALSNSLSGSLLRFTLWMLTLVWCYGTLALGFHNHNQRYTVSVTVALVLNVAFVLLAIACLRRQGRSRLLRVSYIIVMAYIFSCWVTVFPLVDWRMGLFCVAIMIHNVLNIVFAPRALTSIHASFFLAVAVMLLGVSCVLLGWYGTTLTSTTSHSLPSDPPNATTLSQLDLYHRYPVCTLQLGQDSSFRVVDVALLNEVVSVRTEEMRTVDFQNWFGTRGINYSGVVNEFGTDGISWEMHEFSLPAAANTTVLVMANRYAMSSIVAMVTWVDAIALSPLSIFMPYDWADAMVHTMSFATSLIPFAARSLVDELTEYVHFTKLQRKTNLILAGSGVVGGFLSAAAARSKTHAIVFGSPGLLHCSRKLRVSFEDYHSYILSIGAYDGVLSSIGGQDTTMTQRVLCSGSALYCLRPQFFSTALIEACGDAEGRRHAAFM</sequence>
<dbReference type="InterPro" id="IPR055777">
    <property type="entry name" value="DUF7353"/>
</dbReference>
<gene>
    <name evidence="4" type="ORF">LtaPh_3103300</name>
</gene>
<dbReference type="InterPro" id="IPR036865">
    <property type="entry name" value="CRAL-TRIO_dom_sf"/>
</dbReference>
<feature type="transmembrane region" description="Helical" evidence="2">
    <location>
        <begin position="946"/>
        <end position="968"/>
    </location>
</feature>
<dbReference type="SUPFAM" id="SSF52087">
    <property type="entry name" value="CRAL/TRIO domain"/>
    <property type="match status" value="1"/>
</dbReference>
<dbReference type="Pfam" id="PF00650">
    <property type="entry name" value="CRAL_TRIO"/>
    <property type="match status" value="1"/>
</dbReference>
<name>A0A640KMR8_LEITA</name>
<accession>A0A640KMR8</accession>
<dbReference type="GO" id="GO:0140284">
    <property type="term" value="C:endoplasmic reticulum-endosome membrane contact site"/>
    <property type="evidence" value="ECO:0007669"/>
    <property type="project" value="TreeGrafter"/>
</dbReference>
<dbReference type="OrthoDB" id="270385at2759"/>
<feature type="transmembrane region" description="Helical" evidence="2">
    <location>
        <begin position="856"/>
        <end position="880"/>
    </location>
</feature>
<feature type="region of interest" description="Disordered" evidence="1">
    <location>
        <begin position="133"/>
        <end position="157"/>
    </location>
</feature>
<evidence type="ECO:0000256" key="2">
    <source>
        <dbReference type="SAM" id="Phobius"/>
    </source>
</evidence>
<feature type="transmembrane region" description="Helical" evidence="2">
    <location>
        <begin position="975"/>
        <end position="995"/>
    </location>
</feature>
<reference evidence="4" key="1">
    <citation type="submission" date="2019-11" db="EMBL/GenBank/DDBJ databases">
        <title>Leishmania tarentolae CDS.</title>
        <authorList>
            <person name="Goto Y."/>
            <person name="Yamagishi J."/>
        </authorList>
    </citation>
    <scope>NUCLEOTIDE SEQUENCE [LARGE SCALE GENOMIC DNA]</scope>
    <source>
        <strain evidence="4">Parrot Tar II</strain>
    </source>
</reference>
<organism evidence="4 5">
    <name type="scientific">Leishmania tarentolae</name>
    <name type="common">Sauroleishmania tarentolae</name>
    <dbReference type="NCBI Taxonomy" id="5689"/>
    <lineage>
        <taxon>Eukaryota</taxon>
        <taxon>Discoba</taxon>
        <taxon>Euglenozoa</taxon>
        <taxon>Kinetoplastea</taxon>
        <taxon>Metakinetoplastina</taxon>
        <taxon>Trypanosomatida</taxon>
        <taxon>Trypanosomatidae</taxon>
        <taxon>Leishmaniinae</taxon>
        <taxon>Leishmania</taxon>
        <taxon>lizard Leishmania</taxon>
    </lineage>
</organism>
<feature type="transmembrane region" description="Helical" evidence="2">
    <location>
        <begin position="1032"/>
        <end position="1052"/>
    </location>
</feature>
<feature type="transmembrane region" description="Helical" evidence="2">
    <location>
        <begin position="918"/>
        <end position="940"/>
    </location>
</feature>
<evidence type="ECO:0000259" key="3">
    <source>
        <dbReference type="PROSITE" id="PS50191"/>
    </source>
</evidence>
<dbReference type="EMBL" id="BLBS01000044">
    <property type="protein sequence ID" value="GET91020.1"/>
    <property type="molecule type" value="Genomic_DNA"/>
</dbReference>
<dbReference type="PANTHER" id="PTHR46384:SF2">
    <property type="entry name" value="CRAL-TRIO DOMAIN-CONTAINING PROTEIN"/>
    <property type="match status" value="1"/>
</dbReference>
<keyword evidence="2" id="KW-0812">Transmembrane</keyword>
<feature type="transmembrane region" description="Helical" evidence="2">
    <location>
        <begin position="1001"/>
        <end position="1020"/>
    </location>
</feature>
<feature type="transmembrane region" description="Helical" evidence="2">
    <location>
        <begin position="672"/>
        <end position="701"/>
    </location>
</feature>
<evidence type="ECO:0000256" key="1">
    <source>
        <dbReference type="SAM" id="MobiDB-lite"/>
    </source>
</evidence>
<dbReference type="GO" id="GO:0012505">
    <property type="term" value="C:endomembrane system"/>
    <property type="evidence" value="ECO:0007669"/>
    <property type="project" value="TreeGrafter"/>
</dbReference>
<feature type="transmembrane region" description="Helical" evidence="2">
    <location>
        <begin position="886"/>
        <end position="906"/>
    </location>
</feature>